<keyword evidence="2" id="KW-1185">Reference proteome</keyword>
<accession>A0A7J7XAZ1</accession>
<gene>
    <name evidence="1" type="ORF">mPipKuh1_010624</name>
</gene>
<organism evidence="1 2">
    <name type="scientific">Pipistrellus kuhlii</name>
    <name type="common">Kuhl's pipistrelle</name>
    <dbReference type="NCBI Taxonomy" id="59472"/>
    <lineage>
        <taxon>Eukaryota</taxon>
        <taxon>Metazoa</taxon>
        <taxon>Chordata</taxon>
        <taxon>Craniata</taxon>
        <taxon>Vertebrata</taxon>
        <taxon>Euteleostomi</taxon>
        <taxon>Mammalia</taxon>
        <taxon>Eutheria</taxon>
        <taxon>Laurasiatheria</taxon>
        <taxon>Chiroptera</taxon>
        <taxon>Yangochiroptera</taxon>
        <taxon>Vespertilionidae</taxon>
        <taxon>Pipistrellus</taxon>
    </lineage>
</organism>
<proteinExistence type="predicted"/>
<comment type="caution">
    <text evidence="1">The sequence shown here is derived from an EMBL/GenBank/DDBJ whole genome shotgun (WGS) entry which is preliminary data.</text>
</comment>
<name>A0A7J7XAZ1_PIPKU</name>
<sequence>MYIGKEFRITQSKLSRASPGSEIREEKGLLFIFTLCNMCFDSLFYDTCITFINIKMKSINFPNDPHSWKLKEVSRTRGASSRRTPCDCAAAWEKAEAALGEELSRHHRKRTQQRLALHLFS</sequence>
<evidence type="ECO:0000313" key="1">
    <source>
        <dbReference type="EMBL" id="KAF6346889.1"/>
    </source>
</evidence>
<protein>
    <submittedName>
        <fullName evidence="1">Uncharacterized protein</fullName>
    </submittedName>
</protein>
<evidence type="ECO:0000313" key="2">
    <source>
        <dbReference type="Proteomes" id="UP000558488"/>
    </source>
</evidence>
<dbReference type="Proteomes" id="UP000558488">
    <property type="component" value="Unassembled WGS sequence"/>
</dbReference>
<dbReference type="EMBL" id="JACAGB010000008">
    <property type="protein sequence ID" value="KAF6346889.1"/>
    <property type="molecule type" value="Genomic_DNA"/>
</dbReference>
<dbReference type="AlphaFoldDB" id="A0A7J7XAZ1"/>
<reference evidence="1 2" key="1">
    <citation type="journal article" date="2020" name="Nature">
        <title>Six reference-quality genomes reveal evolution of bat adaptations.</title>
        <authorList>
            <person name="Jebb D."/>
            <person name="Huang Z."/>
            <person name="Pippel M."/>
            <person name="Hughes G.M."/>
            <person name="Lavrichenko K."/>
            <person name="Devanna P."/>
            <person name="Winkler S."/>
            <person name="Jermiin L.S."/>
            <person name="Skirmuntt E.C."/>
            <person name="Katzourakis A."/>
            <person name="Burkitt-Gray L."/>
            <person name="Ray D.A."/>
            <person name="Sullivan K.A.M."/>
            <person name="Roscito J.G."/>
            <person name="Kirilenko B.M."/>
            <person name="Davalos L.M."/>
            <person name="Corthals A.P."/>
            <person name="Power M.L."/>
            <person name="Jones G."/>
            <person name="Ransome R.D."/>
            <person name="Dechmann D.K.N."/>
            <person name="Locatelli A.G."/>
            <person name="Puechmaille S.J."/>
            <person name="Fedrigo O."/>
            <person name="Jarvis E.D."/>
            <person name="Hiller M."/>
            <person name="Vernes S.C."/>
            <person name="Myers E.W."/>
            <person name="Teeling E.C."/>
        </authorList>
    </citation>
    <scope>NUCLEOTIDE SEQUENCE [LARGE SCALE GENOMIC DNA]</scope>
    <source>
        <strain evidence="1">MPipKuh1</strain>
        <tissue evidence="1">Flight muscle</tissue>
    </source>
</reference>